<evidence type="ECO:0000259" key="2">
    <source>
        <dbReference type="Pfam" id="PF21831"/>
    </source>
</evidence>
<evidence type="ECO:0000313" key="4">
    <source>
        <dbReference type="Proteomes" id="UP000429552"/>
    </source>
</evidence>
<gene>
    <name evidence="3" type="ORF">Sliba_55900</name>
</gene>
<comment type="caution">
    <text evidence="3">The sequence shown here is derived from an EMBL/GenBank/DDBJ whole genome shotgun (WGS) entry which is preliminary data.</text>
</comment>
<sequence length="336" mass="36157">MAPSLRMPGAAAGGGRDSSGPFVSGGWQAEDMLAITVTTETGPVRSRPAAEELTGLLRRIGADDDHFVVAGRCPDEAHVYVQTWRDGDGPFQVEYRDGAPERHFRAHSDDPEQVVEVFLDWARGGETWRTALDWQPADLYATPGLAPETRAAAEERARQGIRSGFRDFSQIAQDVCDSFGPEDTPVSPDEARRIVAGLWEERLAEQAGWPEVTDADRVARAFAALDSQGLTARMHFSCCSNCALGEIAAERADGDRGFVFFHYQDTESAAAGHGLAVRYGAYAQDGEASGADRAEVGQAVAAALSAAGLPVEWDGDPDRVIDVTPLDWRKRLPAGA</sequence>
<evidence type="ECO:0000313" key="3">
    <source>
        <dbReference type="EMBL" id="GFE25137.1"/>
    </source>
</evidence>
<dbReference type="InterPro" id="IPR054186">
    <property type="entry name" value="DUF6891"/>
</dbReference>
<dbReference type="Proteomes" id="UP000429552">
    <property type="component" value="Unassembled WGS sequence"/>
</dbReference>
<name>A0A640TNA2_STRNI</name>
<dbReference type="EMBL" id="BLIP01000001">
    <property type="protein sequence ID" value="GFE25137.1"/>
    <property type="molecule type" value="Genomic_DNA"/>
</dbReference>
<organism evidence="3 4">
    <name type="scientific">Streptomyces nigrescens</name>
    <dbReference type="NCBI Taxonomy" id="1920"/>
    <lineage>
        <taxon>Bacteria</taxon>
        <taxon>Bacillati</taxon>
        <taxon>Actinomycetota</taxon>
        <taxon>Actinomycetes</taxon>
        <taxon>Kitasatosporales</taxon>
        <taxon>Streptomycetaceae</taxon>
        <taxon>Streptomyces</taxon>
    </lineage>
</organism>
<dbReference type="Pfam" id="PF21831">
    <property type="entry name" value="DUF6891"/>
    <property type="match status" value="1"/>
</dbReference>
<reference evidence="3 4" key="1">
    <citation type="submission" date="2019-12" db="EMBL/GenBank/DDBJ databases">
        <title>Whole genome shotgun sequence of Streptomyces libani subsp. libani NBRC 13452.</title>
        <authorList>
            <person name="Ichikawa N."/>
            <person name="Kimura A."/>
            <person name="Kitahashi Y."/>
            <person name="Komaki H."/>
            <person name="Tamura T."/>
        </authorList>
    </citation>
    <scope>NUCLEOTIDE SEQUENCE [LARGE SCALE GENOMIC DNA]</scope>
    <source>
        <strain evidence="3 4">NBRC 13452</strain>
    </source>
</reference>
<proteinExistence type="predicted"/>
<accession>A0A640TNA2</accession>
<evidence type="ECO:0000256" key="1">
    <source>
        <dbReference type="SAM" id="MobiDB-lite"/>
    </source>
</evidence>
<dbReference type="AlphaFoldDB" id="A0A640TNA2"/>
<feature type="region of interest" description="Disordered" evidence="1">
    <location>
        <begin position="1"/>
        <end position="23"/>
    </location>
</feature>
<protein>
    <recommendedName>
        <fullName evidence="2">DUF6891 domain-containing protein</fullName>
    </recommendedName>
</protein>
<feature type="domain" description="DUF6891" evidence="2">
    <location>
        <begin position="148"/>
        <end position="332"/>
    </location>
</feature>